<dbReference type="Gene3D" id="3.30.70.330">
    <property type="match status" value="3"/>
</dbReference>
<reference evidence="3 4" key="1">
    <citation type="submission" date="2016-02" db="EMBL/GenBank/DDBJ databases">
        <title>Genome analysis of coral dinoflagellate symbionts highlights evolutionary adaptations to a symbiotic lifestyle.</title>
        <authorList>
            <person name="Aranda M."/>
            <person name="Li Y."/>
            <person name="Liew Y.J."/>
            <person name="Baumgarten S."/>
            <person name="Simakov O."/>
            <person name="Wilson M."/>
            <person name="Piel J."/>
            <person name="Ashoor H."/>
            <person name="Bougouffa S."/>
            <person name="Bajic V.B."/>
            <person name="Ryu T."/>
            <person name="Ravasi T."/>
            <person name="Bayer T."/>
            <person name="Micklem G."/>
            <person name="Kim H."/>
            <person name="Bhak J."/>
            <person name="Lajeunesse T.C."/>
            <person name="Voolstra C.R."/>
        </authorList>
    </citation>
    <scope>NUCLEOTIDE SEQUENCE [LARGE SCALE GENOMIC DNA]</scope>
    <source>
        <strain evidence="3 4">CCMP2467</strain>
    </source>
</reference>
<dbReference type="EMBL" id="LSRX01000001">
    <property type="protein sequence ID" value="OLQ15593.1"/>
    <property type="molecule type" value="Genomic_DNA"/>
</dbReference>
<dbReference type="AlphaFoldDB" id="A0A1Q9F7D4"/>
<feature type="region of interest" description="Disordered" evidence="2">
    <location>
        <begin position="491"/>
        <end position="516"/>
    </location>
</feature>
<dbReference type="GO" id="GO:0003729">
    <property type="term" value="F:mRNA binding"/>
    <property type="evidence" value="ECO:0007669"/>
    <property type="project" value="TreeGrafter"/>
</dbReference>
<protein>
    <submittedName>
        <fullName evidence="3">Protein HRB1</fullName>
    </submittedName>
</protein>
<accession>A0A1Q9F7D4</accession>
<feature type="compositionally biased region" description="Basic and acidic residues" evidence="2">
    <location>
        <begin position="491"/>
        <end position="501"/>
    </location>
</feature>
<sequence>MRAPTRSSSAPAWTAAALELLTCVAKGGETELAELAAAAGHTPSELLCRVLHDATAPHASHLPTLPPKSADGFCIVCSALREVRKAPAAPSSQRTPAPETGRPVGNTMLRGPSPNSPNCGHAVLAAQFPCAASLSGRVGQRRLDIDIVVYGATAHGGFERRKKSTYPELAGSTGLVWRPFRDRMEPWPLECSVFFSNLSYDTTAGYLRRFFSKVGEVQYVELYETSRGTSIGAGVVTFLTPEGASRAVTELDGTEVDGRPILVKPNERHSRKGGGKGLREACIFWDGVPYSTNEGFLRRSFERFGDIIDFDFWRRKDGRSHGMGTCTYSRVAEAEAAIESLNGSTIDGRSILVRKDEKRPGPGPKPAEEEEVLRPARSRGKGNEDEPGDGTKVFWSGVPIGTTEGFLRSQFERVGTIVDFDFWRNQDGSSLGKGTCRFDHFRGAQRALQRLHGYSIDGGIMMLKEDEGGNKGQSQDARSALLWPRVRAKAKARESSGESRRSKASPAGLSEPFQPPRIRHVHLDRIAERDKKPTWSALAGFECKCLVCRMECGSSAGHLAEPLRAFAAAARQAVEAIGGPDECVWREENLSDLSVPAMRKGQMSQM</sequence>
<dbReference type="CDD" id="cd00590">
    <property type="entry name" value="RRM_SF"/>
    <property type="match status" value="2"/>
</dbReference>
<proteinExistence type="predicted"/>
<evidence type="ECO:0000313" key="3">
    <source>
        <dbReference type="EMBL" id="OLQ15593.1"/>
    </source>
</evidence>
<evidence type="ECO:0000256" key="2">
    <source>
        <dbReference type="SAM" id="MobiDB-lite"/>
    </source>
</evidence>
<dbReference type="GO" id="GO:0005634">
    <property type="term" value="C:nucleus"/>
    <property type="evidence" value="ECO:0007669"/>
    <property type="project" value="TreeGrafter"/>
</dbReference>
<dbReference type="InterPro" id="IPR012677">
    <property type="entry name" value="Nucleotide-bd_a/b_plait_sf"/>
</dbReference>
<feature type="region of interest" description="Disordered" evidence="2">
    <location>
        <begin position="86"/>
        <end position="113"/>
    </location>
</feature>
<dbReference type="PANTHER" id="PTHR48025">
    <property type="entry name" value="OS02G0815200 PROTEIN"/>
    <property type="match status" value="1"/>
</dbReference>
<dbReference type="SMART" id="SM00360">
    <property type="entry name" value="RRM"/>
    <property type="match status" value="3"/>
</dbReference>
<dbReference type="InterPro" id="IPR000504">
    <property type="entry name" value="RRM_dom"/>
</dbReference>
<keyword evidence="4" id="KW-1185">Reference proteome</keyword>
<feature type="region of interest" description="Disordered" evidence="2">
    <location>
        <begin position="349"/>
        <end position="395"/>
    </location>
</feature>
<comment type="caution">
    <text evidence="3">The sequence shown here is derived from an EMBL/GenBank/DDBJ whole genome shotgun (WGS) entry which is preliminary data.</text>
</comment>
<dbReference type="SUPFAM" id="SSF54928">
    <property type="entry name" value="RNA-binding domain, RBD"/>
    <property type="match status" value="2"/>
</dbReference>
<evidence type="ECO:0000313" key="4">
    <source>
        <dbReference type="Proteomes" id="UP000186817"/>
    </source>
</evidence>
<dbReference type="PANTHER" id="PTHR48025:SF1">
    <property type="entry name" value="RRM DOMAIN-CONTAINING PROTEIN"/>
    <property type="match status" value="1"/>
</dbReference>
<gene>
    <name evidence="3" type="primary">HRB1</name>
    <name evidence="3" type="ORF">AK812_SmicGene23</name>
</gene>
<organism evidence="3 4">
    <name type="scientific">Symbiodinium microadriaticum</name>
    <name type="common">Dinoflagellate</name>
    <name type="synonym">Zooxanthella microadriatica</name>
    <dbReference type="NCBI Taxonomy" id="2951"/>
    <lineage>
        <taxon>Eukaryota</taxon>
        <taxon>Sar</taxon>
        <taxon>Alveolata</taxon>
        <taxon>Dinophyceae</taxon>
        <taxon>Suessiales</taxon>
        <taxon>Symbiodiniaceae</taxon>
        <taxon>Symbiodinium</taxon>
    </lineage>
</organism>
<dbReference type="PROSITE" id="PS50102">
    <property type="entry name" value="RRM"/>
    <property type="match status" value="3"/>
</dbReference>
<evidence type="ECO:0000256" key="1">
    <source>
        <dbReference type="ARBA" id="ARBA00022884"/>
    </source>
</evidence>
<dbReference type="OrthoDB" id="272703at2759"/>
<keyword evidence="1" id="KW-0694">RNA-binding</keyword>
<dbReference type="InterPro" id="IPR035979">
    <property type="entry name" value="RBD_domain_sf"/>
</dbReference>
<dbReference type="InterPro" id="IPR050502">
    <property type="entry name" value="Euk_RNA-bind_prot"/>
</dbReference>
<dbReference type="Pfam" id="PF00076">
    <property type="entry name" value="RRM_1"/>
    <property type="match status" value="3"/>
</dbReference>
<dbReference type="Proteomes" id="UP000186817">
    <property type="component" value="Unassembled WGS sequence"/>
</dbReference>
<name>A0A1Q9F7D4_SYMMI</name>